<name>A0ABX0YZV9_STRTL</name>
<keyword evidence="10" id="KW-1185">Reference proteome</keyword>
<dbReference type="InterPro" id="IPR010290">
    <property type="entry name" value="TM_effector"/>
</dbReference>
<evidence type="ECO:0000256" key="2">
    <source>
        <dbReference type="ARBA" id="ARBA00022448"/>
    </source>
</evidence>
<comment type="subcellular location">
    <subcellularLocation>
        <location evidence="1">Cell inner membrane</location>
        <topology evidence="1">Multi-pass membrane protein</topology>
    </subcellularLocation>
</comment>
<accession>A0ABX0YZV9</accession>
<dbReference type="SUPFAM" id="SSF103473">
    <property type="entry name" value="MFS general substrate transporter"/>
    <property type="match status" value="1"/>
</dbReference>
<keyword evidence="6 8" id="KW-0472">Membrane</keyword>
<reference evidence="9 10" key="1">
    <citation type="submission" date="2020-03" db="EMBL/GenBank/DDBJ databases">
        <title>WGS of actinomycetes isolated from Thailand.</title>
        <authorList>
            <person name="Thawai C."/>
        </authorList>
    </citation>
    <scope>NUCLEOTIDE SEQUENCE [LARGE SCALE GENOMIC DNA]</scope>
    <source>
        <strain evidence="9 10">NBRC 13905</strain>
    </source>
</reference>
<keyword evidence="4 8" id="KW-0812">Transmembrane</keyword>
<comment type="caution">
    <text evidence="9">The sequence shown here is derived from an EMBL/GenBank/DDBJ whole genome shotgun (WGS) entry which is preliminary data.</text>
</comment>
<feature type="compositionally biased region" description="Basic and acidic residues" evidence="7">
    <location>
        <begin position="28"/>
        <end position="50"/>
    </location>
</feature>
<evidence type="ECO:0000313" key="9">
    <source>
        <dbReference type="EMBL" id="NJP16590.1"/>
    </source>
</evidence>
<evidence type="ECO:0000256" key="3">
    <source>
        <dbReference type="ARBA" id="ARBA00022475"/>
    </source>
</evidence>
<dbReference type="InterPro" id="IPR036259">
    <property type="entry name" value="MFS_trans_sf"/>
</dbReference>
<evidence type="ECO:0000313" key="10">
    <source>
        <dbReference type="Proteomes" id="UP000635996"/>
    </source>
</evidence>
<feature type="transmembrane region" description="Helical" evidence="8">
    <location>
        <begin position="287"/>
        <end position="306"/>
    </location>
</feature>
<evidence type="ECO:0000256" key="4">
    <source>
        <dbReference type="ARBA" id="ARBA00022692"/>
    </source>
</evidence>
<feature type="transmembrane region" description="Helical" evidence="8">
    <location>
        <begin position="108"/>
        <end position="129"/>
    </location>
</feature>
<evidence type="ECO:0000256" key="5">
    <source>
        <dbReference type="ARBA" id="ARBA00022989"/>
    </source>
</evidence>
<organism evidence="9 10">
    <name type="scientific">Streptomyces thermoviolaceus subsp. thermoviolaceus</name>
    <dbReference type="NCBI Taxonomy" id="66860"/>
    <lineage>
        <taxon>Bacteria</taxon>
        <taxon>Bacillati</taxon>
        <taxon>Actinomycetota</taxon>
        <taxon>Actinomycetes</taxon>
        <taxon>Kitasatosporales</taxon>
        <taxon>Streptomycetaceae</taxon>
        <taxon>Streptomyces</taxon>
    </lineage>
</organism>
<dbReference type="PANTHER" id="PTHR23513">
    <property type="entry name" value="INTEGRAL MEMBRANE EFFLUX PROTEIN-RELATED"/>
    <property type="match status" value="1"/>
</dbReference>
<feature type="transmembrane region" description="Helical" evidence="8">
    <location>
        <begin position="435"/>
        <end position="457"/>
    </location>
</feature>
<keyword evidence="2" id="KW-0813">Transport</keyword>
<feature type="region of interest" description="Disordered" evidence="7">
    <location>
        <begin position="1"/>
        <end position="54"/>
    </location>
</feature>
<evidence type="ECO:0000256" key="8">
    <source>
        <dbReference type="SAM" id="Phobius"/>
    </source>
</evidence>
<dbReference type="PANTHER" id="PTHR23513:SF9">
    <property type="entry name" value="ENTEROBACTIN EXPORTER ENTS"/>
    <property type="match status" value="1"/>
</dbReference>
<proteinExistence type="predicted"/>
<evidence type="ECO:0000256" key="1">
    <source>
        <dbReference type="ARBA" id="ARBA00004429"/>
    </source>
</evidence>
<feature type="transmembrane region" description="Helical" evidence="8">
    <location>
        <begin position="347"/>
        <end position="366"/>
    </location>
</feature>
<feature type="transmembrane region" description="Helical" evidence="8">
    <location>
        <begin position="79"/>
        <end position="102"/>
    </location>
</feature>
<gene>
    <name evidence="9" type="ORF">HCJ95_20505</name>
</gene>
<protein>
    <submittedName>
        <fullName evidence="9">MFS transporter</fullName>
    </submittedName>
</protein>
<dbReference type="CDD" id="cd06173">
    <property type="entry name" value="MFS_MefA_like"/>
    <property type="match status" value="1"/>
</dbReference>
<keyword evidence="3" id="KW-1003">Cell membrane</keyword>
<evidence type="ECO:0000256" key="6">
    <source>
        <dbReference type="ARBA" id="ARBA00023136"/>
    </source>
</evidence>
<feature type="transmembrane region" description="Helical" evidence="8">
    <location>
        <begin position="318"/>
        <end position="335"/>
    </location>
</feature>
<dbReference type="EMBL" id="JAATEL010000024">
    <property type="protein sequence ID" value="NJP16590.1"/>
    <property type="molecule type" value="Genomic_DNA"/>
</dbReference>
<dbReference type="Gene3D" id="1.20.1250.20">
    <property type="entry name" value="MFS general substrate transporter like domains"/>
    <property type="match status" value="1"/>
</dbReference>
<dbReference type="Proteomes" id="UP000635996">
    <property type="component" value="Unassembled WGS sequence"/>
</dbReference>
<dbReference type="Pfam" id="PF05977">
    <property type="entry name" value="MFS_3"/>
    <property type="match status" value="1"/>
</dbReference>
<evidence type="ECO:0000256" key="7">
    <source>
        <dbReference type="SAM" id="MobiDB-lite"/>
    </source>
</evidence>
<sequence>MAVNGQTGPGAPDGGERTDAQPTGTRPEGVRPTDTRPESARPKDARRTEPESTWPKGVRLRNALLDVTPLRSSPVFRRLWIGTSLSGVGGRLTLVAVTFQVWESTGSPVWAGAVGLAQAVPLVVLGLFAGVLADRAERRRLALVTTAGQAGCVLLLAVQASVLPLPAAGVLVLVFVQSCFVAAGGPVLRTLVPRLLPPDQRAAGLALQQVSFQGSMLAGPALGGLICGWLGAGGCYLIDAVTFAAALYGLRGLPRMQPGQEPARPGLRGVRDGLAFLVRTPVIRGALLTDLAATVLTMPVGLFPVVNAERFGGDPRTLGLFLTSLAVGGVAASALSGTFTRRARPGTAMLTGAAVWGAAMVLFGLTSGRWTSLACLVLAGAADTVSVVSRGALVQTHTPDDLLGRVGAADQIVGRAGPDLGNLRAGLVADTTSTAVALVTGGLLCLGAVALVGATTADLRRSPGRSPAARTDAPAGP</sequence>
<keyword evidence="5 8" id="KW-1133">Transmembrane helix</keyword>